<evidence type="ECO:0000313" key="4">
    <source>
        <dbReference type="Proteomes" id="UP000716291"/>
    </source>
</evidence>
<comment type="caution">
    <text evidence="3">The sequence shown here is derived from an EMBL/GenBank/DDBJ whole genome shotgun (WGS) entry which is preliminary data.</text>
</comment>
<feature type="region of interest" description="Disordered" evidence="1">
    <location>
        <begin position="33"/>
        <end position="85"/>
    </location>
</feature>
<dbReference type="AlphaFoldDB" id="A0A9P7BHZ4"/>
<evidence type="ECO:0000256" key="2">
    <source>
        <dbReference type="SAM" id="SignalP"/>
    </source>
</evidence>
<dbReference type="Proteomes" id="UP000716291">
    <property type="component" value="Unassembled WGS sequence"/>
</dbReference>
<name>A0A9P7BHZ4_RHIOR</name>
<sequence>MAKVVSLAILMWAMGSITTMTFNGMGAPVRQGVDGSGNAGRAPPCRTATQRPPGGSAIIANPVTFSRPPPPARWAGLEAGAESAI</sequence>
<protein>
    <submittedName>
        <fullName evidence="3">Uncharacterized protein</fullName>
    </submittedName>
</protein>
<dbReference type="EMBL" id="JAANQT010015829">
    <property type="protein sequence ID" value="KAG1272155.1"/>
    <property type="molecule type" value="Genomic_DNA"/>
</dbReference>
<organism evidence="3 4">
    <name type="scientific">Rhizopus oryzae</name>
    <name type="common">Mucormycosis agent</name>
    <name type="synonym">Rhizopus arrhizus var. delemar</name>
    <dbReference type="NCBI Taxonomy" id="64495"/>
    <lineage>
        <taxon>Eukaryota</taxon>
        <taxon>Fungi</taxon>
        <taxon>Fungi incertae sedis</taxon>
        <taxon>Mucoromycota</taxon>
        <taxon>Mucoromycotina</taxon>
        <taxon>Mucoromycetes</taxon>
        <taxon>Mucorales</taxon>
        <taxon>Mucorineae</taxon>
        <taxon>Rhizopodaceae</taxon>
        <taxon>Rhizopus</taxon>
    </lineage>
</organism>
<keyword evidence="2" id="KW-0732">Signal</keyword>
<reference evidence="3" key="1">
    <citation type="journal article" date="2020" name="Microb. Genom.">
        <title>Genetic diversity of clinical and environmental Mucorales isolates obtained from an investigation of mucormycosis cases among solid organ transplant recipients.</title>
        <authorList>
            <person name="Nguyen M.H."/>
            <person name="Kaul D."/>
            <person name="Muto C."/>
            <person name="Cheng S.J."/>
            <person name="Richter R.A."/>
            <person name="Bruno V.M."/>
            <person name="Liu G."/>
            <person name="Beyhan S."/>
            <person name="Sundermann A.J."/>
            <person name="Mounaud S."/>
            <person name="Pasculle A.W."/>
            <person name="Nierman W.C."/>
            <person name="Driscoll E."/>
            <person name="Cumbie R."/>
            <person name="Clancy C.J."/>
            <person name="Dupont C.L."/>
        </authorList>
    </citation>
    <scope>NUCLEOTIDE SEQUENCE</scope>
    <source>
        <strain evidence="3">GL11</strain>
    </source>
</reference>
<proteinExistence type="predicted"/>
<feature type="signal peptide" evidence="2">
    <location>
        <begin position="1"/>
        <end position="19"/>
    </location>
</feature>
<feature type="chain" id="PRO_5040118168" evidence="2">
    <location>
        <begin position="20"/>
        <end position="85"/>
    </location>
</feature>
<evidence type="ECO:0000256" key="1">
    <source>
        <dbReference type="SAM" id="MobiDB-lite"/>
    </source>
</evidence>
<gene>
    <name evidence="3" type="ORF">G6F64_015545</name>
</gene>
<keyword evidence="4" id="KW-1185">Reference proteome</keyword>
<accession>A0A9P7BHZ4</accession>
<evidence type="ECO:0000313" key="3">
    <source>
        <dbReference type="EMBL" id="KAG1272155.1"/>
    </source>
</evidence>